<dbReference type="GO" id="GO:0006511">
    <property type="term" value="P:ubiquitin-dependent protein catabolic process"/>
    <property type="evidence" value="ECO:0007669"/>
    <property type="project" value="TreeGrafter"/>
</dbReference>
<feature type="chain" id="PRO_5040222827" description="F-box domain-containing protein" evidence="5">
    <location>
        <begin position="27"/>
        <end position="975"/>
    </location>
</feature>
<keyword evidence="5" id="KW-0732">Signal</keyword>
<dbReference type="PANTHER" id="PTHR22990">
    <property type="entry name" value="F-BOX ONLY PROTEIN"/>
    <property type="match status" value="1"/>
</dbReference>
<name>A0A9Q1ID19_SYNKA</name>
<comment type="pathway">
    <text evidence="1">Protein modification; protein ubiquitination.</text>
</comment>
<dbReference type="Gene3D" id="1.20.1280.50">
    <property type="match status" value="1"/>
</dbReference>
<dbReference type="SMART" id="SM00710">
    <property type="entry name" value="PbH1"/>
    <property type="match status" value="16"/>
</dbReference>
<dbReference type="Gene3D" id="2.160.20.10">
    <property type="entry name" value="Single-stranded right-handed beta-helix, Pectin lyase-like"/>
    <property type="match status" value="3"/>
</dbReference>
<feature type="region of interest" description="Disordered" evidence="4">
    <location>
        <begin position="871"/>
        <end position="975"/>
    </location>
</feature>
<feature type="signal peptide" evidence="5">
    <location>
        <begin position="1"/>
        <end position="26"/>
    </location>
</feature>
<dbReference type="NCBIfam" id="TIGR03804">
    <property type="entry name" value="para_beta_helix"/>
    <property type="match status" value="1"/>
</dbReference>
<dbReference type="InterPro" id="IPR001810">
    <property type="entry name" value="F-box_dom"/>
</dbReference>
<evidence type="ECO:0000256" key="5">
    <source>
        <dbReference type="SAM" id="SignalP"/>
    </source>
</evidence>
<dbReference type="GO" id="GO:0042981">
    <property type="term" value="P:regulation of apoptotic process"/>
    <property type="evidence" value="ECO:0007669"/>
    <property type="project" value="TreeGrafter"/>
</dbReference>
<keyword evidence="8" id="KW-1185">Reference proteome</keyword>
<dbReference type="EMBL" id="JAINUF010000020">
    <property type="protein sequence ID" value="KAJ8336045.1"/>
    <property type="molecule type" value="Genomic_DNA"/>
</dbReference>
<feature type="region of interest" description="Disordered" evidence="4">
    <location>
        <begin position="320"/>
        <end position="371"/>
    </location>
</feature>
<dbReference type="OrthoDB" id="427974at2759"/>
<dbReference type="Proteomes" id="UP001152622">
    <property type="component" value="Chromosome 20"/>
</dbReference>
<evidence type="ECO:0000313" key="8">
    <source>
        <dbReference type="Proteomes" id="UP001152622"/>
    </source>
</evidence>
<dbReference type="CDD" id="cd22090">
    <property type="entry name" value="F-box_FBXO10"/>
    <property type="match status" value="1"/>
</dbReference>
<reference evidence="7" key="1">
    <citation type="journal article" date="2023" name="Science">
        <title>Genome structures resolve the early diversification of teleost fishes.</title>
        <authorList>
            <person name="Parey E."/>
            <person name="Louis A."/>
            <person name="Montfort J."/>
            <person name="Bouchez O."/>
            <person name="Roques C."/>
            <person name="Iampietro C."/>
            <person name="Lluch J."/>
            <person name="Castinel A."/>
            <person name="Donnadieu C."/>
            <person name="Desvignes T."/>
            <person name="Floi Bucao C."/>
            <person name="Jouanno E."/>
            <person name="Wen M."/>
            <person name="Mejri S."/>
            <person name="Dirks R."/>
            <person name="Jansen H."/>
            <person name="Henkel C."/>
            <person name="Chen W.J."/>
            <person name="Zahm M."/>
            <person name="Cabau C."/>
            <person name="Klopp C."/>
            <person name="Thompson A.W."/>
            <person name="Robinson-Rechavi M."/>
            <person name="Braasch I."/>
            <person name="Lecointre G."/>
            <person name="Bobe J."/>
            <person name="Postlethwait J.H."/>
            <person name="Berthelot C."/>
            <person name="Roest Crollius H."/>
            <person name="Guiguen Y."/>
        </authorList>
    </citation>
    <scope>NUCLEOTIDE SEQUENCE</scope>
    <source>
        <strain evidence="7">WJC10195</strain>
    </source>
</reference>
<dbReference type="InterPro" id="IPR051550">
    <property type="entry name" value="SCF-Subunits/Alg-Epimerases"/>
</dbReference>
<dbReference type="InterPro" id="IPR039448">
    <property type="entry name" value="Beta_helix"/>
</dbReference>
<dbReference type="SUPFAM" id="SSF81383">
    <property type="entry name" value="F-box domain"/>
    <property type="match status" value="1"/>
</dbReference>
<dbReference type="Pfam" id="PF12937">
    <property type="entry name" value="F-box-like"/>
    <property type="match status" value="1"/>
</dbReference>
<evidence type="ECO:0000256" key="2">
    <source>
        <dbReference type="ARBA" id="ARBA00022737"/>
    </source>
</evidence>
<feature type="compositionally biased region" description="Low complexity" evidence="4">
    <location>
        <begin position="931"/>
        <end position="943"/>
    </location>
</feature>
<dbReference type="InterPro" id="IPR022441">
    <property type="entry name" value="Para_beta_helix_rpt-2"/>
</dbReference>
<dbReference type="FunFam" id="1.20.1280.50:FF:000009">
    <property type="entry name" value="F-box only protein 10"/>
    <property type="match status" value="1"/>
</dbReference>
<accession>A0A9Q1ID19</accession>
<organism evidence="7 8">
    <name type="scientific">Synaphobranchus kaupii</name>
    <name type="common">Kaup's arrowtooth eel</name>
    <dbReference type="NCBI Taxonomy" id="118154"/>
    <lineage>
        <taxon>Eukaryota</taxon>
        <taxon>Metazoa</taxon>
        <taxon>Chordata</taxon>
        <taxon>Craniata</taxon>
        <taxon>Vertebrata</taxon>
        <taxon>Euteleostomi</taxon>
        <taxon>Actinopterygii</taxon>
        <taxon>Neopterygii</taxon>
        <taxon>Teleostei</taxon>
        <taxon>Anguilliformes</taxon>
        <taxon>Synaphobranchidae</taxon>
        <taxon>Synaphobranchus</taxon>
    </lineage>
</organism>
<keyword evidence="3" id="KW-0833">Ubl conjugation pathway</keyword>
<dbReference type="InterPro" id="IPR012334">
    <property type="entry name" value="Pectin_lyas_fold"/>
</dbReference>
<keyword evidence="2" id="KW-0677">Repeat</keyword>
<dbReference type="InterPro" id="IPR036047">
    <property type="entry name" value="F-box-like_dom_sf"/>
</dbReference>
<dbReference type="InterPro" id="IPR006626">
    <property type="entry name" value="PbH1"/>
</dbReference>
<dbReference type="AlphaFoldDB" id="A0A9Q1ID19"/>
<gene>
    <name evidence="7" type="ORF">SKAU_G00393880</name>
</gene>
<comment type="caution">
    <text evidence="7">The sequence shown here is derived from an EMBL/GenBank/DDBJ whole genome shotgun (WGS) entry which is preliminary data.</text>
</comment>
<protein>
    <recommendedName>
        <fullName evidence="6">F-box domain-containing protein</fullName>
    </recommendedName>
</protein>
<evidence type="ECO:0000313" key="7">
    <source>
        <dbReference type="EMBL" id="KAJ8336045.1"/>
    </source>
</evidence>
<dbReference type="SMART" id="SM00256">
    <property type="entry name" value="FBOX"/>
    <property type="match status" value="1"/>
</dbReference>
<evidence type="ECO:0000256" key="1">
    <source>
        <dbReference type="ARBA" id="ARBA00004906"/>
    </source>
</evidence>
<evidence type="ECO:0000256" key="4">
    <source>
        <dbReference type="SAM" id="MobiDB-lite"/>
    </source>
</evidence>
<dbReference type="PANTHER" id="PTHR22990:SF15">
    <property type="entry name" value="F-BOX ONLY PROTEIN 10"/>
    <property type="match status" value="1"/>
</dbReference>
<dbReference type="FunFam" id="2.160.20.10:FF:000061">
    <property type="entry name" value="F-box protein 10"/>
    <property type="match status" value="1"/>
</dbReference>
<sequence length="975" mass="105564">MEAGSLPVELWRVILAYLALPDLGRCSLVCQAWRELILSLDKTRWRQLCLGCPECRHPNWPNRPHLEPPSWREALRQHALACRTWTRHGPEPGASGCLYLFRRRKSRRTWRAGPGQEYETLRGALSAAGPYDRVVLHPGVYEEQAEVTLRAPVEIVGKGKLGEVTVLACIDQQCPTARLCNLVFMPAWFSPVVYKTTSGHVQLDNCNLEGGQLQVRGPGTCQARFCSFGLGSRAHFQGVALSLLDSCDFSGSDGASVTVEGPPTSERNWACRHLAAWARASSATARAAQPDAGDGPLSLWPPGVAVTLGELWGKGGERTLRRCGGRGGGGGGGGEGFGEGTVIGDSCSESELSGQEDNEEEEEEEGGEEGEPELYRLSHSRHGLTHLLEQYPSSPLRHPRGCLMRRCLFRDGKGGVLVCNHGHARLESNVFRGLTYAVRCVQNAKIVMLWNEVCGCRASGVFLRLSAVGLIAENNIHSNAEAGLDIRKGANPIILCNRIHSGLRSGIVVLGNGKGSIRSNQIYGNREAGIYILYNGNPVVSGNRIFQGQAAGIAVNENGRGLIVENVIWENQWGGADIRRGGDPVLRNNFICHGYSDGVVVGERGRGLIEGNHIYCNRGCGIWVMSSSLPQLSGNRIVHNCIYGVAVFCRKDEDFGDGDGYPSGHGGAVAGGHDNFNEEGELLAWESDLDSEDERFSSRRPVSVALVEGNYVSHNGAVGLYVKSSEALNVVGNAVHGNKGAGVSVLQSAQLTRLVANCVCGNARTGVAVETGCQVELRGNGVYDNGGHGVSFRGDGNVAENDVVGNRGSGIRLRESADVKVLRNRVQAARGWGIAVLGQVKGQVQENVVFQSRPGGTKPLLHRDPRQQCLSAAQQHPADLRQEKSWPSGPPLGPAEPSATAPARRPIMRNPARRVRASRHQQQDHHQGGERLQQQRQHPLLHPMRPSRFYAPTEYPLTPKETTPLKGIINRDPVD</sequence>
<dbReference type="SUPFAM" id="SSF51126">
    <property type="entry name" value="Pectin lyase-like"/>
    <property type="match status" value="4"/>
</dbReference>
<feature type="domain" description="F-box" evidence="6">
    <location>
        <begin position="1"/>
        <end position="48"/>
    </location>
</feature>
<proteinExistence type="predicted"/>
<evidence type="ECO:0000259" key="6">
    <source>
        <dbReference type="PROSITE" id="PS50181"/>
    </source>
</evidence>
<feature type="compositionally biased region" description="Gly residues" evidence="4">
    <location>
        <begin position="325"/>
        <end position="341"/>
    </location>
</feature>
<dbReference type="PROSITE" id="PS50181">
    <property type="entry name" value="FBOX"/>
    <property type="match status" value="1"/>
</dbReference>
<dbReference type="InterPro" id="IPR011050">
    <property type="entry name" value="Pectin_lyase_fold/virulence"/>
</dbReference>
<feature type="compositionally biased region" description="Acidic residues" evidence="4">
    <location>
        <begin position="354"/>
        <end position="371"/>
    </location>
</feature>
<dbReference type="Pfam" id="PF13229">
    <property type="entry name" value="Beta_helix"/>
    <property type="match status" value="2"/>
</dbReference>
<evidence type="ECO:0000256" key="3">
    <source>
        <dbReference type="ARBA" id="ARBA00022786"/>
    </source>
</evidence>